<dbReference type="InterPro" id="IPR007318">
    <property type="entry name" value="Phopholipid_MeTrfase"/>
</dbReference>
<feature type="transmembrane region" description="Helical" evidence="5">
    <location>
        <begin position="27"/>
        <end position="46"/>
    </location>
</feature>
<dbReference type="Proteomes" id="UP000502331">
    <property type="component" value="Chromosome"/>
</dbReference>
<accession>A0A6H0SKJ1</accession>
<evidence type="ECO:0000256" key="2">
    <source>
        <dbReference type="ARBA" id="ARBA00022692"/>
    </source>
</evidence>
<feature type="transmembrane region" description="Helical" evidence="5">
    <location>
        <begin position="111"/>
        <end position="132"/>
    </location>
</feature>
<gene>
    <name evidence="6" type="ORF">D3791_12855</name>
</gene>
<keyword evidence="7" id="KW-1185">Reference proteome</keyword>
<proteinExistence type="predicted"/>
<dbReference type="PANTHER" id="PTHR12714">
    <property type="entry name" value="PROTEIN-S ISOPRENYLCYSTEINE O-METHYLTRANSFERASE"/>
    <property type="match status" value="1"/>
</dbReference>
<dbReference type="Pfam" id="PF04191">
    <property type="entry name" value="PEMT"/>
    <property type="match status" value="1"/>
</dbReference>
<keyword evidence="4 5" id="KW-0472">Membrane</keyword>
<sequence length="319" mass="35319">MQDATHRDEEEGRSSPARPWPHIWSRCYFALQALAGACWWIGVFTLDEIRATTLGDLPAGLIAWFDMPLFVVGSLLVACGLRRTVWIVVPWILIVTFGLLAYSLVTRTAGYGALLMIASSVCSVLAGTQLLLGRIPTELLLRGPFAFRPAPSQAARSHLSRTIRQLILFWLVFLCIIPAIIIQAEQRLGLAVDFALWTRIFGICVLVLASCLGIWSAVTMSTRGQGTPLPSAMPNRLVISGPYVFVRNPMAVAGIVQGMAVGLVASSWLVVIYAFAGSLLWNWLVRPSEEANLEESFGDEFRSYRNNVSCWIPKIRKRR</sequence>
<dbReference type="GO" id="GO:0012505">
    <property type="term" value="C:endomembrane system"/>
    <property type="evidence" value="ECO:0007669"/>
    <property type="project" value="UniProtKB-SubCell"/>
</dbReference>
<organism evidence="6 7">
    <name type="scientific">Glutamicibacter mishrai</name>
    <dbReference type="NCBI Taxonomy" id="1775880"/>
    <lineage>
        <taxon>Bacteria</taxon>
        <taxon>Bacillati</taxon>
        <taxon>Actinomycetota</taxon>
        <taxon>Actinomycetes</taxon>
        <taxon>Micrococcales</taxon>
        <taxon>Micrococcaceae</taxon>
        <taxon>Glutamicibacter</taxon>
    </lineage>
</organism>
<keyword evidence="2 5" id="KW-0812">Transmembrane</keyword>
<dbReference type="AlphaFoldDB" id="A0A6H0SKJ1"/>
<name>A0A6H0SKJ1_9MICC</name>
<keyword evidence="6" id="KW-0489">Methyltransferase</keyword>
<evidence type="ECO:0000313" key="7">
    <source>
        <dbReference type="Proteomes" id="UP000502331"/>
    </source>
</evidence>
<dbReference type="GO" id="GO:0008168">
    <property type="term" value="F:methyltransferase activity"/>
    <property type="evidence" value="ECO:0007669"/>
    <property type="project" value="UniProtKB-KW"/>
</dbReference>
<feature type="transmembrane region" description="Helical" evidence="5">
    <location>
        <begin position="166"/>
        <end position="184"/>
    </location>
</feature>
<dbReference type="EMBL" id="CP032549">
    <property type="protein sequence ID" value="QIV87918.1"/>
    <property type="molecule type" value="Genomic_DNA"/>
</dbReference>
<dbReference type="GO" id="GO:0032259">
    <property type="term" value="P:methylation"/>
    <property type="evidence" value="ECO:0007669"/>
    <property type="project" value="UniProtKB-KW"/>
</dbReference>
<evidence type="ECO:0000256" key="4">
    <source>
        <dbReference type="ARBA" id="ARBA00023136"/>
    </source>
</evidence>
<evidence type="ECO:0000313" key="6">
    <source>
        <dbReference type="EMBL" id="QIV87918.1"/>
    </source>
</evidence>
<keyword evidence="6" id="KW-0808">Transferase</keyword>
<dbReference type="RefSeq" id="WP_172512452.1">
    <property type="nucleotide sequence ID" value="NZ_CP032549.1"/>
</dbReference>
<feature type="transmembrane region" description="Helical" evidence="5">
    <location>
        <begin position="85"/>
        <end position="105"/>
    </location>
</feature>
<protein>
    <submittedName>
        <fullName evidence="6">Isoprenylcysteine carboxylmethyltransferase family protein</fullName>
    </submittedName>
</protein>
<keyword evidence="3 5" id="KW-1133">Transmembrane helix</keyword>
<reference evidence="6 7" key="1">
    <citation type="submission" date="2018-09" db="EMBL/GenBank/DDBJ databases">
        <title>Glutamicibacter mishrai S5-52T (LMG 29155T = KCTC 39846T).</title>
        <authorList>
            <person name="Das S.K."/>
        </authorList>
    </citation>
    <scope>NUCLEOTIDE SEQUENCE [LARGE SCALE GENOMIC DNA]</scope>
    <source>
        <strain evidence="6 7">S5-52</strain>
    </source>
</reference>
<dbReference type="Gene3D" id="1.20.120.1630">
    <property type="match status" value="1"/>
</dbReference>
<evidence type="ECO:0000256" key="3">
    <source>
        <dbReference type="ARBA" id="ARBA00022989"/>
    </source>
</evidence>
<comment type="subcellular location">
    <subcellularLocation>
        <location evidence="1">Endomembrane system</location>
        <topology evidence="1">Multi-pass membrane protein</topology>
    </subcellularLocation>
</comment>
<dbReference type="PANTHER" id="PTHR12714:SF24">
    <property type="entry name" value="SLR1182 PROTEIN"/>
    <property type="match status" value="1"/>
</dbReference>
<feature type="transmembrane region" description="Helical" evidence="5">
    <location>
        <begin position="196"/>
        <end position="218"/>
    </location>
</feature>
<evidence type="ECO:0000256" key="1">
    <source>
        <dbReference type="ARBA" id="ARBA00004127"/>
    </source>
</evidence>
<feature type="transmembrane region" description="Helical" evidence="5">
    <location>
        <begin position="250"/>
        <end position="276"/>
    </location>
</feature>
<feature type="transmembrane region" description="Helical" evidence="5">
    <location>
        <begin position="58"/>
        <end position="78"/>
    </location>
</feature>
<evidence type="ECO:0000256" key="5">
    <source>
        <dbReference type="SAM" id="Phobius"/>
    </source>
</evidence>